<gene>
    <name evidence="1" type="ORF">AYI70_g7280</name>
</gene>
<proteinExistence type="predicted"/>
<dbReference type="Proteomes" id="UP000187283">
    <property type="component" value="Unassembled WGS sequence"/>
</dbReference>
<dbReference type="OrthoDB" id="5519740at2759"/>
<comment type="caution">
    <text evidence="1">The sequence shown here is derived from an EMBL/GenBank/DDBJ whole genome shotgun (WGS) entry which is preliminary data.</text>
</comment>
<dbReference type="AlphaFoldDB" id="A0A1R1XLC6"/>
<protein>
    <recommendedName>
        <fullName evidence="3">YCII-related domain-containing protein</fullName>
    </recommendedName>
</protein>
<reference evidence="1 2" key="1">
    <citation type="submission" date="2017-01" db="EMBL/GenBank/DDBJ databases">
        <authorList>
            <person name="Mah S.A."/>
            <person name="Swanson W.J."/>
            <person name="Moy G.W."/>
            <person name="Vacquier V.D."/>
        </authorList>
    </citation>
    <scope>NUCLEOTIDE SEQUENCE [LARGE SCALE GENOMIC DNA]</scope>
    <source>
        <strain evidence="1 2">GSMNP</strain>
    </source>
</reference>
<dbReference type="EMBL" id="LSSN01002689">
    <property type="protein sequence ID" value="OMJ15420.1"/>
    <property type="molecule type" value="Genomic_DNA"/>
</dbReference>
<organism evidence="1 2">
    <name type="scientific">Smittium culicis</name>
    <dbReference type="NCBI Taxonomy" id="133412"/>
    <lineage>
        <taxon>Eukaryota</taxon>
        <taxon>Fungi</taxon>
        <taxon>Fungi incertae sedis</taxon>
        <taxon>Zoopagomycota</taxon>
        <taxon>Kickxellomycotina</taxon>
        <taxon>Harpellomycetes</taxon>
        <taxon>Harpellales</taxon>
        <taxon>Legeriomycetaceae</taxon>
        <taxon>Smittium</taxon>
    </lineage>
</organism>
<evidence type="ECO:0000313" key="2">
    <source>
        <dbReference type="Proteomes" id="UP000187283"/>
    </source>
</evidence>
<dbReference type="Gene3D" id="3.30.70.1060">
    <property type="entry name" value="Dimeric alpha+beta barrel"/>
    <property type="match status" value="1"/>
</dbReference>
<accession>A0A1R1XLC6</accession>
<evidence type="ECO:0008006" key="3">
    <source>
        <dbReference type="Google" id="ProtNLM"/>
    </source>
</evidence>
<evidence type="ECO:0000313" key="1">
    <source>
        <dbReference type="EMBL" id="OMJ15420.1"/>
    </source>
</evidence>
<name>A0A1R1XLC6_9FUNG</name>
<sequence length="98" mass="11427">MTVKNPTKFLVYIENKRDQKAIQALNVIREQHLVSAKNAQKNDIISLRSEMLDKNGKVIANSFVCFLESVEEIKSFLTRDIYYKMGVWDFNTLKITEI</sequence>
<keyword evidence="2" id="KW-1185">Reference proteome</keyword>